<dbReference type="RefSeq" id="WP_132006555.1">
    <property type="nucleotide sequence ID" value="NZ_JABUHM010000004.1"/>
</dbReference>
<protein>
    <submittedName>
        <fullName evidence="1">Uncharacterized protein</fullName>
    </submittedName>
</protein>
<gene>
    <name evidence="1" type="ORF">EV146_106305</name>
</gene>
<name>A0A4R2BDV4_9BACI</name>
<dbReference type="AlphaFoldDB" id="A0A4R2BDV4"/>
<proteinExistence type="predicted"/>
<reference evidence="1 2" key="1">
    <citation type="journal article" date="2015" name="Stand. Genomic Sci.">
        <title>Genomic Encyclopedia of Bacterial and Archaeal Type Strains, Phase III: the genomes of soil and plant-associated and newly described type strains.</title>
        <authorList>
            <person name="Whitman W.B."/>
            <person name="Woyke T."/>
            <person name="Klenk H.P."/>
            <person name="Zhou Y."/>
            <person name="Lilburn T.G."/>
            <person name="Beck B.J."/>
            <person name="De Vos P."/>
            <person name="Vandamme P."/>
            <person name="Eisen J.A."/>
            <person name="Garrity G."/>
            <person name="Hugenholtz P."/>
            <person name="Kyrpides N.C."/>
        </authorList>
    </citation>
    <scope>NUCLEOTIDE SEQUENCE [LARGE SCALE GENOMIC DNA]</scope>
    <source>
        <strain evidence="1 2">CV53</strain>
    </source>
</reference>
<evidence type="ECO:0000313" key="1">
    <source>
        <dbReference type="EMBL" id="TCN25101.1"/>
    </source>
</evidence>
<dbReference type="Proteomes" id="UP000295689">
    <property type="component" value="Unassembled WGS sequence"/>
</dbReference>
<organism evidence="1 2">
    <name type="scientific">Mesobacillus foraminis</name>
    <dbReference type="NCBI Taxonomy" id="279826"/>
    <lineage>
        <taxon>Bacteria</taxon>
        <taxon>Bacillati</taxon>
        <taxon>Bacillota</taxon>
        <taxon>Bacilli</taxon>
        <taxon>Bacillales</taxon>
        <taxon>Bacillaceae</taxon>
        <taxon>Mesobacillus</taxon>
    </lineage>
</organism>
<evidence type="ECO:0000313" key="2">
    <source>
        <dbReference type="Proteomes" id="UP000295689"/>
    </source>
</evidence>
<dbReference type="EMBL" id="SLVV01000006">
    <property type="protein sequence ID" value="TCN25101.1"/>
    <property type="molecule type" value="Genomic_DNA"/>
</dbReference>
<sequence length="161" mass="18420">MQPKSNTSIFTQSLQLALCGNKLLAEYFTRKHNVNIKEEWISTAKMVDTLCHMEEKVGAATVHKVGAHIASIAQGPHQLGRNSFQKFLVEDLNEVYRHNHQLMHEGFKISTDGTNFYLNLMDNPYPLSFNKGLISGFSFRHNTLNNIYQVDKEILKIEKVI</sequence>
<comment type="caution">
    <text evidence="1">The sequence shown here is derived from an EMBL/GenBank/DDBJ whole genome shotgun (WGS) entry which is preliminary data.</text>
</comment>
<accession>A0A4R2BDV4</accession>
<keyword evidence="2" id="KW-1185">Reference proteome</keyword>